<comment type="caution">
    <text evidence="1">The sequence shown here is derived from an EMBL/GenBank/DDBJ whole genome shotgun (WGS) entry which is preliminary data.</text>
</comment>
<dbReference type="OrthoDB" id="10365037at2759"/>
<accession>A0A3M7SD21</accession>
<keyword evidence="2" id="KW-1185">Reference proteome</keyword>
<name>A0A3M7SD21_BRAPC</name>
<evidence type="ECO:0000313" key="1">
    <source>
        <dbReference type="EMBL" id="RNA33639.1"/>
    </source>
</evidence>
<organism evidence="1 2">
    <name type="scientific">Brachionus plicatilis</name>
    <name type="common">Marine rotifer</name>
    <name type="synonym">Brachionus muelleri</name>
    <dbReference type="NCBI Taxonomy" id="10195"/>
    <lineage>
        <taxon>Eukaryota</taxon>
        <taxon>Metazoa</taxon>
        <taxon>Spiralia</taxon>
        <taxon>Gnathifera</taxon>
        <taxon>Rotifera</taxon>
        <taxon>Eurotatoria</taxon>
        <taxon>Monogononta</taxon>
        <taxon>Pseudotrocha</taxon>
        <taxon>Ploima</taxon>
        <taxon>Brachionidae</taxon>
        <taxon>Brachionus</taxon>
    </lineage>
</organism>
<protein>
    <submittedName>
        <fullName evidence="1">Uncharacterized protein</fullName>
    </submittedName>
</protein>
<reference evidence="1 2" key="1">
    <citation type="journal article" date="2018" name="Sci. Rep.">
        <title>Genomic signatures of local adaptation to the degree of environmental predictability in rotifers.</title>
        <authorList>
            <person name="Franch-Gras L."/>
            <person name="Hahn C."/>
            <person name="Garcia-Roger E.M."/>
            <person name="Carmona M.J."/>
            <person name="Serra M."/>
            <person name="Gomez A."/>
        </authorList>
    </citation>
    <scope>NUCLEOTIDE SEQUENCE [LARGE SCALE GENOMIC DNA]</scope>
    <source>
        <strain evidence="1">HYR1</strain>
    </source>
</reference>
<gene>
    <name evidence="1" type="ORF">BpHYR1_019099</name>
</gene>
<sequence length="248" mass="29464">MTLKLIDKDLRSKYAEALFKNEASYDKEIERKMNRLNIDYFRSTQNIESGSQIFLNKVRHKRAKWGQDDMRFREHYKLVCRNVHNKKLDNLRQIFDSQTKAYKIKMLDPILQAKFSILEQQSMSEKKKAFSIFNTEIQPTNDSTSFADMEKQKNQSLSTIPKLPNIRNPNTTKEIDYDLYMKYSKSDRDFLEKSPGKIELTVTDVGKQYLSNEKKRKSTLRKQKIKYSRIQENAVQDSRYKNLITFLA</sequence>
<dbReference type="EMBL" id="REGN01001607">
    <property type="protein sequence ID" value="RNA33639.1"/>
    <property type="molecule type" value="Genomic_DNA"/>
</dbReference>
<proteinExistence type="predicted"/>
<evidence type="ECO:0000313" key="2">
    <source>
        <dbReference type="Proteomes" id="UP000276133"/>
    </source>
</evidence>
<dbReference type="Proteomes" id="UP000276133">
    <property type="component" value="Unassembled WGS sequence"/>
</dbReference>
<dbReference type="AlphaFoldDB" id="A0A3M7SD21"/>